<dbReference type="Pfam" id="PF07727">
    <property type="entry name" value="RVT_2"/>
    <property type="match status" value="1"/>
</dbReference>
<accession>A0A9W6U5P0</accession>
<evidence type="ECO:0000259" key="1">
    <source>
        <dbReference type="Pfam" id="PF07727"/>
    </source>
</evidence>
<dbReference type="Proteomes" id="UP001165121">
    <property type="component" value="Unassembled WGS sequence"/>
</dbReference>
<comment type="caution">
    <text evidence="2">The sequence shown here is derived from an EMBL/GenBank/DDBJ whole genome shotgun (WGS) entry which is preliminary data.</text>
</comment>
<feature type="domain" description="Reverse transcriptase Ty1/copia-type" evidence="1">
    <location>
        <begin position="2"/>
        <end position="92"/>
    </location>
</feature>
<reference evidence="2" key="1">
    <citation type="submission" date="2023-04" db="EMBL/GenBank/DDBJ databases">
        <title>Phytophthora fragariaefolia NBRC 109709.</title>
        <authorList>
            <person name="Ichikawa N."/>
            <person name="Sato H."/>
            <person name="Tonouchi N."/>
        </authorList>
    </citation>
    <scope>NUCLEOTIDE SEQUENCE</scope>
    <source>
        <strain evidence="2">NBRC 109709</strain>
    </source>
</reference>
<protein>
    <submittedName>
        <fullName evidence="2">Unnamed protein product</fullName>
    </submittedName>
</protein>
<dbReference type="PANTHER" id="PTHR11439:SF483">
    <property type="entry name" value="PEPTIDE SYNTHASE GLIP-LIKE, PUTATIVE (AFU_ORTHOLOGUE AFUA_3G12920)-RELATED"/>
    <property type="match status" value="1"/>
</dbReference>
<organism evidence="2 3">
    <name type="scientific">Phytophthora fragariaefolia</name>
    <dbReference type="NCBI Taxonomy" id="1490495"/>
    <lineage>
        <taxon>Eukaryota</taxon>
        <taxon>Sar</taxon>
        <taxon>Stramenopiles</taxon>
        <taxon>Oomycota</taxon>
        <taxon>Peronosporomycetes</taxon>
        <taxon>Peronosporales</taxon>
        <taxon>Peronosporaceae</taxon>
        <taxon>Phytophthora</taxon>
    </lineage>
</organism>
<dbReference type="InterPro" id="IPR013103">
    <property type="entry name" value="RVT_2"/>
</dbReference>
<evidence type="ECO:0000313" key="3">
    <source>
        <dbReference type="Proteomes" id="UP001165121"/>
    </source>
</evidence>
<gene>
    <name evidence="2" type="ORF">Pfra01_000465500</name>
</gene>
<proteinExistence type="predicted"/>
<dbReference type="EMBL" id="BSXT01000365">
    <property type="protein sequence ID" value="GMF25673.1"/>
    <property type="molecule type" value="Genomic_DNA"/>
</dbReference>
<sequence>MYAQNVERTITMLITVYVGDLLLIGPADVYETVAKQMRGDFQLTSLDEVKHLLGIEITIDRAARRVVHCQGLYNKELLLKFHMATCRCAKTPKPSGTLQVREHAEGDGSFPYRELVGALGYLVSGSRPDIVHAVRNLGMQLAIFDVTHYELARYVLRYLKATTDYKLVMDVRDSNEVETLLYTNADYANDPVDRKRISGYVTMVDGNVISYASWKQGLNAQSTSEAE</sequence>
<evidence type="ECO:0000313" key="2">
    <source>
        <dbReference type="EMBL" id="GMF25673.1"/>
    </source>
</evidence>
<name>A0A9W6U5P0_9STRA</name>
<dbReference type="PANTHER" id="PTHR11439">
    <property type="entry name" value="GAG-POL-RELATED RETROTRANSPOSON"/>
    <property type="match status" value="1"/>
</dbReference>
<keyword evidence="3" id="KW-1185">Reference proteome</keyword>
<dbReference type="AlphaFoldDB" id="A0A9W6U5P0"/>
<dbReference type="OrthoDB" id="107701at2759"/>